<organism evidence="3 4">
    <name type="scientific">Szabonella alba</name>
    <dbReference type="NCBI Taxonomy" id="2804194"/>
    <lineage>
        <taxon>Bacteria</taxon>
        <taxon>Pseudomonadati</taxon>
        <taxon>Pseudomonadota</taxon>
        <taxon>Alphaproteobacteria</taxon>
        <taxon>Rhodobacterales</taxon>
        <taxon>Paracoccaceae</taxon>
        <taxon>Szabonella</taxon>
    </lineage>
</organism>
<dbReference type="GO" id="GO:0016878">
    <property type="term" value="F:acid-thiol ligase activity"/>
    <property type="evidence" value="ECO:0007669"/>
    <property type="project" value="UniProtKB-ARBA"/>
</dbReference>
<dbReference type="InterPro" id="IPR000873">
    <property type="entry name" value="AMP-dep_synth/lig_dom"/>
</dbReference>
<dbReference type="InterPro" id="IPR045851">
    <property type="entry name" value="AMP-bd_C_sf"/>
</dbReference>
<dbReference type="InterPro" id="IPR042099">
    <property type="entry name" value="ANL_N_sf"/>
</dbReference>
<gene>
    <name evidence="3" type="ORF">JL811_18015</name>
</gene>
<evidence type="ECO:0000313" key="3">
    <source>
        <dbReference type="EMBL" id="MBL4919122.1"/>
    </source>
</evidence>
<dbReference type="Gene3D" id="3.40.50.12780">
    <property type="entry name" value="N-terminal domain of ligase-like"/>
    <property type="match status" value="1"/>
</dbReference>
<proteinExistence type="predicted"/>
<accession>A0A8K0VGS1</accession>
<dbReference type="InterPro" id="IPR025110">
    <property type="entry name" value="AMP-bd_C"/>
</dbReference>
<protein>
    <submittedName>
        <fullName evidence="3">AMP-binding protein</fullName>
    </submittedName>
</protein>
<evidence type="ECO:0000313" key="4">
    <source>
        <dbReference type="Proteomes" id="UP000648908"/>
    </source>
</evidence>
<dbReference type="InterPro" id="IPR050237">
    <property type="entry name" value="ATP-dep_AMP-bd_enzyme"/>
</dbReference>
<dbReference type="EMBL" id="JAESVN010000013">
    <property type="protein sequence ID" value="MBL4919122.1"/>
    <property type="molecule type" value="Genomic_DNA"/>
</dbReference>
<keyword evidence="4" id="KW-1185">Reference proteome</keyword>
<dbReference type="InterPro" id="IPR020845">
    <property type="entry name" value="AMP-binding_CS"/>
</dbReference>
<sequence>MDVPSLMRQAAQMNRDRCAIRFEGRDVTYAEAWDRGVRVANGLIALGVRPGDRVAAVEDNSLGAVDLYLGAAIAGAVRVPLYARNSRASHLAMMRNTGCKVVFAEAHYAASIAGAEAELPDLDHVVIRDDGYEAWLAAQSDRDPMIEVSPGDWFIIRHSSGTSGQPKGVGYTHHGWIANSRNWFCRLPALDWDTVIAHAAPISHAAGYMVIPVWLVGGTNILIRNFDVVEVLDMMERGGVTHMFLAPSMVLNLARHPSTPDRRFPDLTCILTGGGPITDATIQDSRRAFGDVLHQVYGQTEATPLTLMTPKEWFAQIEGSTPMRSAGRAMPYARLQVRDVESGAVLPAGEVGEIHTQVEAQMTEYWNNPERTKGTVLGDWIRTGDIGRIDQNGYLYVLDRSDDMIVSGGLNIWPAELETVIADHPQVIEVAVFGIPHDQWGETPMAVCQVAEGAVVSAEEIVQLVVERMGSYQKPGCVLFQTDPLPKTLVGKLSRRTLRDPYWTDRQRGA</sequence>
<reference evidence="3" key="1">
    <citation type="submission" date="2021-01" db="EMBL/GenBank/DDBJ databases">
        <title>Tabrizicola alba sp. nov. a motile alkaliphilic bacterium isolated from a soda lake.</title>
        <authorList>
            <person name="Szuroczki S."/>
            <person name="Abbaszade G."/>
            <person name="Schumann P."/>
            <person name="Toth E."/>
        </authorList>
    </citation>
    <scope>NUCLEOTIDE SEQUENCE</scope>
    <source>
        <strain evidence="3">DMG-N-6</strain>
    </source>
</reference>
<dbReference type="Proteomes" id="UP000648908">
    <property type="component" value="Unassembled WGS sequence"/>
</dbReference>
<feature type="domain" description="AMP-dependent synthetase/ligase" evidence="1">
    <location>
        <begin position="8"/>
        <end position="366"/>
    </location>
</feature>
<dbReference type="RefSeq" id="WP_202690102.1">
    <property type="nucleotide sequence ID" value="NZ_JAESVN010000013.1"/>
</dbReference>
<name>A0A8K0VGS1_9RHOB</name>
<evidence type="ECO:0000259" key="2">
    <source>
        <dbReference type="Pfam" id="PF13193"/>
    </source>
</evidence>
<dbReference type="Gene3D" id="3.30.300.30">
    <property type="match status" value="1"/>
</dbReference>
<comment type="caution">
    <text evidence="3">The sequence shown here is derived from an EMBL/GenBank/DDBJ whole genome shotgun (WGS) entry which is preliminary data.</text>
</comment>
<dbReference type="AlphaFoldDB" id="A0A8K0VGS1"/>
<dbReference type="Pfam" id="PF00501">
    <property type="entry name" value="AMP-binding"/>
    <property type="match status" value="1"/>
</dbReference>
<evidence type="ECO:0000259" key="1">
    <source>
        <dbReference type="Pfam" id="PF00501"/>
    </source>
</evidence>
<dbReference type="PANTHER" id="PTHR43767">
    <property type="entry name" value="LONG-CHAIN-FATTY-ACID--COA LIGASE"/>
    <property type="match status" value="1"/>
</dbReference>
<dbReference type="PROSITE" id="PS00455">
    <property type="entry name" value="AMP_BINDING"/>
    <property type="match status" value="1"/>
</dbReference>
<dbReference type="SUPFAM" id="SSF56801">
    <property type="entry name" value="Acetyl-CoA synthetase-like"/>
    <property type="match status" value="1"/>
</dbReference>
<dbReference type="Pfam" id="PF13193">
    <property type="entry name" value="AMP-binding_C"/>
    <property type="match status" value="1"/>
</dbReference>
<dbReference type="PANTHER" id="PTHR43767:SF1">
    <property type="entry name" value="NONRIBOSOMAL PEPTIDE SYNTHASE PES1 (EUROFUNG)-RELATED"/>
    <property type="match status" value="1"/>
</dbReference>
<feature type="domain" description="AMP-binding enzyme C-terminal" evidence="2">
    <location>
        <begin position="416"/>
        <end position="492"/>
    </location>
</feature>